<dbReference type="AlphaFoldDB" id="A0AAF0F478"/>
<protein>
    <recommendedName>
        <fullName evidence="2">HIT-type domain-containing protein</fullName>
    </recommendedName>
</protein>
<dbReference type="InterPro" id="IPR007529">
    <property type="entry name" value="Znf_HIT"/>
</dbReference>
<dbReference type="Proteomes" id="UP001214628">
    <property type="component" value="Chromosome 1"/>
</dbReference>
<keyword evidence="4" id="KW-1185">Reference proteome</keyword>
<evidence type="ECO:0000313" key="3">
    <source>
        <dbReference type="EMBL" id="WFD42393.1"/>
    </source>
</evidence>
<accession>A0AAF0F478</accession>
<dbReference type="EMBL" id="CP118375">
    <property type="protein sequence ID" value="WFD42393.1"/>
    <property type="molecule type" value="Genomic_DNA"/>
</dbReference>
<sequence length="173" mass="19122">MARRSNMHGRSTPLRARARVQPSRAISDAESAARRERSAIIGVQRRHRRLLELGATCFPQERTEFQEPKIAAEQAISHVLLQSASDANAPQVAADRQMNRTTPAVRRLLATRRGANALLEEAANLQQLSAMPSFLLGKSRYPARPLCGVCGYWGDAKCMACGERYCSNRCGET</sequence>
<dbReference type="Pfam" id="PF04438">
    <property type="entry name" value="zf-HIT"/>
    <property type="match status" value="1"/>
</dbReference>
<organism evidence="3 4">
    <name type="scientific">Malassezia psittaci</name>
    <dbReference type="NCBI Taxonomy" id="1821823"/>
    <lineage>
        <taxon>Eukaryota</taxon>
        <taxon>Fungi</taxon>
        <taxon>Dikarya</taxon>
        <taxon>Basidiomycota</taxon>
        <taxon>Ustilaginomycotina</taxon>
        <taxon>Malasseziomycetes</taxon>
        <taxon>Malasseziales</taxon>
        <taxon>Malasseziaceae</taxon>
        <taxon>Malassezia</taxon>
    </lineage>
</organism>
<feature type="domain" description="HIT-type" evidence="2">
    <location>
        <begin position="144"/>
        <end position="170"/>
    </location>
</feature>
<proteinExistence type="predicted"/>
<evidence type="ECO:0000259" key="2">
    <source>
        <dbReference type="Pfam" id="PF04438"/>
    </source>
</evidence>
<evidence type="ECO:0000256" key="1">
    <source>
        <dbReference type="SAM" id="MobiDB-lite"/>
    </source>
</evidence>
<gene>
    <name evidence="3" type="ORF">MPSI1_001036</name>
</gene>
<dbReference type="CDD" id="cd21437">
    <property type="entry name" value="zf-HIT_ZNHIT1_like"/>
    <property type="match status" value="1"/>
</dbReference>
<evidence type="ECO:0000313" key="4">
    <source>
        <dbReference type="Proteomes" id="UP001214628"/>
    </source>
</evidence>
<reference evidence="3" key="1">
    <citation type="submission" date="2023-02" db="EMBL/GenBank/DDBJ databases">
        <title>Mating type loci evolution in Malassezia.</title>
        <authorList>
            <person name="Coelho M.A."/>
        </authorList>
    </citation>
    <scope>NUCLEOTIDE SEQUENCE</scope>
    <source>
        <strain evidence="3">CBS 14136</strain>
    </source>
</reference>
<feature type="region of interest" description="Disordered" evidence="1">
    <location>
        <begin position="1"/>
        <end position="32"/>
    </location>
</feature>
<name>A0AAF0F478_9BASI</name>